<comment type="caution">
    <text evidence="1">The sequence shown here is derived from an EMBL/GenBank/DDBJ whole genome shotgun (WGS) entry which is preliminary data.</text>
</comment>
<proteinExistence type="predicted"/>
<protein>
    <submittedName>
        <fullName evidence="1">Uncharacterized protein</fullName>
    </submittedName>
</protein>
<dbReference type="EMBL" id="JAVFWL010000005">
    <property type="protein sequence ID" value="KAK6753850.1"/>
    <property type="molecule type" value="Genomic_DNA"/>
</dbReference>
<gene>
    <name evidence="1" type="primary">Necator_chrV.g17854</name>
    <name evidence="1" type="ORF">RB195_013064</name>
</gene>
<dbReference type="Proteomes" id="UP001303046">
    <property type="component" value="Unassembled WGS sequence"/>
</dbReference>
<reference evidence="1 2" key="1">
    <citation type="submission" date="2023-08" db="EMBL/GenBank/DDBJ databases">
        <title>A Necator americanus chromosomal reference genome.</title>
        <authorList>
            <person name="Ilik V."/>
            <person name="Petrzelkova K.J."/>
            <person name="Pardy F."/>
            <person name="Fuh T."/>
            <person name="Niatou-Singa F.S."/>
            <person name="Gouil Q."/>
            <person name="Baker L."/>
            <person name="Ritchie M.E."/>
            <person name="Jex A.R."/>
            <person name="Gazzola D."/>
            <person name="Li H."/>
            <person name="Toshio Fujiwara R."/>
            <person name="Zhan B."/>
            <person name="Aroian R.V."/>
            <person name="Pafco B."/>
            <person name="Schwarz E.M."/>
        </authorList>
    </citation>
    <scope>NUCLEOTIDE SEQUENCE [LARGE SCALE GENOMIC DNA]</scope>
    <source>
        <strain evidence="1 2">Aroian</strain>
        <tissue evidence="1">Whole animal</tissue>
    </source>
</reference>
<keyword evidence="2" id="KW-1185">Reference proteome</keyword>
<name>A0ABR1DU17_NECAM</name>
<organism evidence="1 2">
    <name type="scientific">Necator americanus</name>
    <name type="common">Human hookworm</name>
    <dbReference type="NCBI Taxonomy" id="51031"/>
    <lineage>
        <taxon>Eukaryota</taxon>
        <taxon>Metazoa</taxon>
        <taxon>Ecdysozoa</taxon>
        <taxon>Nematoda</taxon>
        <taxon>Chromadorea</taxon>
        <taxon>Rhabditida</taxon>
        <taxon>Rhabditina</taxon>
        <taxon>Rhabditomorpha</taxon>
        <taxon>Strongyloidea</taxon>
        <taxon>Ancylostomatidae</taxon>
        <taxon>Bunostominae</taxon>
        <taxon>Necator</taxon>
    </lineage>
</organism>
<evidence type="ECO:0000313" key="2">
    <source>
        <dbReference type="Proteomes" id="UP001303046"/>
    </source>
</evidence>
<accession>A0ABR1DU17</accession>
<evidence type="ECO:0000313" key="1">
    <source>
        <dbReference type="EMBL" id="KAK6753850.1"/>
    </source>
</evidence>
<sequence length="126" mass="14192">MEGKATGQLLHAIGANEGHYFRPLITLDNYTIYCGDADERKEFGSTSSRCAFARLRDRRGLKLWIISAYALTENHNKEAFYDELNTLISKIAEEAIPRSQQAVIVEIDANAKMGLEQQSDVLGKWL</sequence>